<evidence type="ECO:0000313" key="2">
    <source>
        <dbReference type="Proteomes" id="UP001273589"/>
    </source>
</evidence>
<protein>
    <submittedName>
        <fullName evidence="1">Uncharacterized protein</fullName>
    </submittedName>
</protein>
<proteinExistence type="predicted"/>
<reference evidence="1" key="1">
    <citation type="journal article" date="2023" name="Microb. Genom.">
        <title>Mesoterricola silvestris gen. nov., sp. nov., Mesoterricola sediminis sp. nov., Geothrix oryzae sp. nov., Geothrix edaphica sp. nov., Geothrix rubra sp. nov., and Geothrix limicola sp. nov., six novel members of Acidobacteriota isolated from soils.</title>
        <authorList>
            <person name="Weisberg A.J."/>
            <person name="Pearce E."/>
            <person name="Kramer C.G."/>
            <person name="Chang J.H."/>
            <person name="Clarke C.R."/>
        </authorList>
    </citation>
    <scope>NUCLEOTIDE SEQUENCE</scope>
    <source>
        <strain evidence="1">ND06-05F</strain>
    </source>
</reference>
<sequence>MRPEVRALLVEGPLPDGDASKDRETARRVGQLNVVPGRVWAKKAAASAG</sequence>
<dbReference type="AlphaFoldDB" id="A0AAJ2PTA7"/>
<dbReference type="Proteomes" id="UP001273589">
    <property type="component" value="Unassembled WGS sequence"/>
</dbReference>
<dbReference type="RefSeq" id="WP_159024568.1">
    <property type="nucleotide sequence ID" value="NZ_JARAWN010000197.1"/>
</dbReference>
<evidence type="ECO:0000313" key="1">
    <source>
        <dbReference type="EMBL" id="MDX3133294.1"/>
    </source>
</evidence>
<gene>
    <name evidence="1" type="ORF">PV367_26745</name>
</gene>
<name>A0AAJ2PTA7_9ACTN</name>
<dbReference type="EMBL" id="JARAWN010000197">
    <property type="protein sequence ID" value="MDX3133294.1"/>
    <property type="molecule type" value="Genomic_DNA"/>
</dbReference>
<accession>A0AAJ2PTA7</accession>
<organism evidence="1 2">
    <name type="scientific">Streptomyces europaeiscabiei</name>
    <dbReference type="NCBI Taxonomy" id="146819"/>
    <lineage>
        <taxon>Bacteria</taxon>
        <taxon>Bacillati</taxon>
        <taxon>Actinomycetota</taxon>
        <taxon>Actinomycetes</taxon>
        <taxon>Kitasatosporales</taxon>
        <taxon>Streptomycetaceae</taxon>
        <taxon>Streptomyces</taxon>
    </lineage>
</organism>
<comment type="caution">
    <text evidence="1">The sequence shown here is derived from an EMBL/GenBank/DDBJ whole genome shotgun (WGS) entry which is preliminary data.</text>
</comment>